<evidence type="ECO:0000313" key="3">
    <source>
        <dbReference type="Proteomes" id="UP001476798"/>
    </source>
</evidence>
<evidence type="ECO:0000313" key="2">
    <source>
        <dbReference type="EMBL" id="MEQ2181040.1"/>
    </source>
</evidence>
<feature type="compositionally biased region" description="Acidic residues" evidence="1">
    <location>
        <begin position="45"/>
        <end position="71"/>
    </location>
</feature>
<name>A0ABV0PC49_9TELE</name>
<organism evidence="2 3">
    <name type="scientific">Goodea atripinnis</name>
    <dbReference type="NCBI Taxonomy" id="208336"/>
    <lineage>
        <taxon>Eukaryota</taxon>
        <taxon>Metazoa</taxon>
        <taxon>Chordata</taxon>
        <taxon>Craniata</taxon>
        <taxon>Vertebrata</taxon>
        <taxon>Euteleostomi</taxon>
        <taxon>Actinopterygii</taxon>
        <taxon>Neopterygii</taxon>
        <taxon>Teleostei</taxon>
        <taxon>Neoteleostei</taxon>
        <taxon>Acanthomorphata</taxon>
        <taxon>Ovalentaria</taxon>
        <taxon>Atherinomorphae</taxon>
        <taxon>Cyprinodontiformes</taxon>
        <taxon>Goodeidae</taxon>
        <taxon>Goodea</taxon>
    </lineage>
</organism>
<feature type="region of interest" description="Disordered" evidence="1">
    <location>
        <begin position="43"/>
        <end position="78"/>
    </location>
</feature>
<reference evidence="2 3" key="1">
    <citation type="submission" date="2021-06" db="EMBL/GenBank/DDBJ databases">
        <authorList>
            <person name="Palmer J.M."/>
        </authorList>
    </citation>
    <scope>NUCLEOTIDE SEQUENCE [LARGE SCALE GENOMIC DNA]</scope>
    <source>
        <strain evidence="2 3">GA_2019</strain>
        <tissue evidence="2">Muscle</tissue>
    </source>
</reference>
<dbReference type="Proteomes" id="UP001476798">
    <property type="component" value="Unassembled WGS sequence"/>
</dbReference>
<comment type="caution">
    <text evidence="2">The sequence shown here is derived from an EMBL/GenBank/DDBJ whole genome shotgun (WGS) entry which is preliminary data.</text>
</comment>
<accession>A0ABV0PC49</accession>
<gene>
    <name evidence="2" type="ORF">GOODEAATRI_007278</name>
</gene>
<dbReference type="EMBL" id="JAHRIO010070329">
    <property type="protein sequence ID" value="MEQ2181040.1"/>
    <property type="molecule type" value="Genomic_DNA"/>
</dbReference>
<evidence type="ECO:0000256" key="1">
    <source>
        <dbReference type="SAM" id="MobiDB-lite"/>
    </source>
</evidence>
<keyword evidence="3" id="KW-1185">Reference proteome</keyword>
<sequence length="78" mass="9086">MEVRDMVGYFRCPKRHHQRALYMKLRCDDQPMLEHAEQLLGELGGEMEAEDEDPDLDDDYEPCSDDEEGGETEAPMEH</sequence>
<proteinExistence type="predicted"/>
<protein>
    <submittedName>
        <fullName evidence="2">Uncharacterized protein</fullName>
    </submittedName>
</protein>